<dbReference type="EMBL" id="KN832870">
    <property type="protein sequence ID" value="KIN06883.1"/>
    <property type="molecule type" value="Genomic_DNA"/>
</dbReference>
<dbReference type="Pfam" id="PF00172">
    <property type="entry name" value="Zn_clus"/>
    <property type="match status" value="1"/>
</dbReference>
<feature type="region of interest" description="Disordered" evidence="6">
    <location>
        <begin position="328"/>
        <end position="353"/>
    </location>
</feature>
<feature type="domain" description="Zn(2)-C6 fungal-type" evidence="7">
    <location>
        <begin position="17"/>
        <end position="47"/>
    </location>
</feature>
<dbReference type="PRINTS" id="PR00755">
    <property type="entry name" value="AFLATOXINBRP"/>
</dbReference>
<dbReference type="GO" id="GO:0003677">
    <property type="term" value="F:DNA binding"/>
    <property type="evidence" value="ECO:0007669"/>
    <property type="project" value="UniProtKB-KW"/>
</dbReference>
<protein>
    <recommendedName>
        <fullName evidence="7">Zn(2)-C6 fungal-type domain-containing protein</fullName>
    </recommendedName>
</protein>
<evidence type="ECO:0000313" key="9">
    <source>
        <dbReference type="Proteomes" id="UP000054321"/>
    </source>
</evidence>
<keyword evidence="1" id="KW-0479">Metal-binding</keyword>
<evidence type="ECO:0000259" key="7">
    <source>
        <dbReference type="PROSITE" id="PS50048"/>
    </source>
</evidence>
<dbReference type="GO" id="GO:0000981">
    <property type="term" value="F:DNA-binding transcription factor activity, RNA polymerase II-specific"/>
    <property type="evidence" value="ECO:0007669"/>
    <property type="project" value="InterPro"/>
</dbReference>
<dbReference type="Pfam" id="PF08493">
    <property type="entry name" value="AflR"/>
    <property type="match status" value="1"/>
</dbReference>
<feature type="compositionally biased region" description="Polar residues" evidence="6">
    <location>
        <begin position="340"/>
        <end position="353"/>
    </location>
</feature>
<dbReference type="Gene3D" id="4.10.240.10">
    <property type="entry name" value="Zn(2)-C6 fungal-type DNA-binding domain"/>
    <property type="match status" value="1"/>
</dbReference>
<evidence type="ECO:0000256" key="5">
    <source>
        <dbReference type="ARBA" id="ARBA00023242"/>
    </source>
</evidence>
<dbReference type="PANTHER" id="PTHR31069:SF31">
    <property type="entry name" value="MONODICTYPHENONE CLUSTER TRANSCRIPTION FACTOR-RELATED"/>
    <property type="match status" value="1"/>
</dbReference>
<evidence type="ECO:0000256" key="4">
    <source>
        <dbReference type="ARBA" id="ARBA00023163"/>
    </source>
</evidence>
<keyword evidence="2" id="KW-0805">Transcription regulation</keyword>
<dbReference type="HOGENOM" id="CLU_043976_0_0_1"/>
<feature type="region of interest" description="Disordered" evidence="6">
    <location>
        <begin position="55"/>
        <end position="85"/>
    </location>
</feature>
<evidence type="ECO:0000256" key="6">
    <source>
        <dbReference type="SAM" id="MobiDB-lite"/>
    </source>
</evidence>
<accession>A0A0C3DXP2</accession>
<dbReference type="GO" id="GO:0008270">
    <property type="term" value="F:zinc ion binding"/>
    <property type="evidence" value="ECO:0007669"/>
    <property type="project" value="InterPro"/>
</dbReference>
<dbReference type="GO" id="GO:0005634">
    <property type="term" value="C:nucleus"/>
    <property type="evidence" value="ECO:0007669"/>
    <property type="project" value="InterPro"/>
</dbReference>
<dbReference type="OrthoDB" id="2328572at2759"/>
<feature type="compositionally biased region" description="Low complexity" evidence="6">
    <location>
        <begin position="328"/>
        <end position="339"/>
    </location>
</feature>
<sequence>MSGDTPRIPKKPKLRSSCDGCGASKVKCDRVMPKCGRCVYHGMTCVYGVSQNIGKQPRQRLNPSSKRPSSDQASTSNMDELHGSSSRGVVLNVGSFPSVTNASATWDAVDDNINPLATHLDKLDDWYSDLPELSIPTFTSLDSGEEAVVNRYHNNPPPANLQFSSIPTPESPDLGSYLSIEVATAQPTVHKSEDSKNSHPDGASMPLGAIAGHDCSREACNILESLHSLGLSKDPSVSSSGTFVASATESTNRVPLDHVLRLNRIASERLCCLLTCSCAKAPHLALLYASIISRVLIWYERAACCTQSASESAVDIAWHHVYPAGSTPSVDSGPGSGSPAWSTTATSTFNTDGTSSTTMLRQYTGPAIIPTKMTVGTFNVDDLSVQTALKIQLVSGEMRRAGNLINQFALRTSSRQCLDNESASSGTDSLHKNLDTWLVGEHLRIANMMRSRLKELNTY</sequence>
<reference evidence="9" key="2">
    <citation type="submission" date="2015-01" db="EMBL/GenBank/DDBJ databases">
        <title>Evolutionary Origins and Diversification of the Mycorrhizal Mutualists.</title>
        <authorList>
            <consortium name="DOE Joint Genome Institute"/>
            <consortium name="Mycorrhizal Genomics Consortium"/>
            <person name="Kohler A."/>
            <person name="Kuo A."/>
            <person name="Nagy L.G."/>
            <person name="Floudas D."/>
            <person name="Copeland A."/>
            <person name="Barry K.W."/>
            <person name="Cichocki N."/>
            <person name="Veneault-Fourrey C."/>
            <person name="LaButti K."/>
            <person name="Lindquist E.A."/>
            <person name="Lipzen A."/>
            <person name="Lundell T."/>
            <person name="Morin E."/>
            <person name="Murat C."/>
            <person name="Riley R."/>
            <person name="Ohm R."/>
            <person name="Sun H."/>
            <person name="Tunlid A."/>
            <person name="Henrissat B."/>
            <person name="Grigoriev I.V."/>
            <person name="Hibbett D.S."/>
            <person name="Martin F."/>
        </authorList>
    </citation>
    <scope>NUCLEOTIDE SEQUENCE [LARGE SCALE GENOMIC DNA]</scope>
    <source>
        <strain evidence="9">Zn</strain>
    </source>
</reference>
<dbReference type="SMART" id="SM00066">
    <property type="entry name" value="GAL4"/>
    <property type="match status" value="1"/>
</dbReference>
<evidence type="ECO:0000256" key="3">
    <source>
        <dbReference type="ARBA" id="ARBA00023125"/>
    </source>
</evidence>
<dbReference type="AlphaFoldDB" id="A0A0C3DXP2"/>
<feature type="region of interest" description="Disordered" evidence="6">
    <location>
        <begin position="1"/>
        <end position="22"/>
    </location>
</feature>
<dbReference type="PANTHER" id="PTHR31069">
    <property type="entry name" value="OLEATE-ACTIVATED TRANSCRIPTION FACTOR 1-RELATED"/>
    <property type="match status" value="1"/>
</dbReference>
<organism evidence="8 9">
    <name type="scientific">Oidiodendron maius (strain Zn)</name>
    <dbReference type="NCBI Taxonomy" id="913774"/>
    <lineage>
        <taxon>Eukaryota</taxon>
        <taxon>Fungi</taxon>
        <taxon>Dikarya</taxon>
        <taxon>Ascomycota</taxon>
        <taxon>Pezizomycotina</taxon>
        <taxon>Leotiomycetes</taxon>
        <taxon>Leotiomycetes incertae sedis</taxon>
        <taxon>Myxotrichaceae</taxon>
        <taxon>Oidiodendron</taxon>
    </lineage>
</organism>
<dbReference type="Proteomes" id="UP000054321">
    <property type="component" value="Unassembled WGS sequence"/>
</dbReference>
<keyword evidence="9" id="KW-1185">Reference proteome</keyword>
<gene>
    <name evidence="8" type="ORF">OIDMADRAFT_46807</name>
</gene>
<keyword evidence="5" id="KW-0539">Nucleus</keyword>
<evidence type="ECO:0000256" key="2">
    <source>
        <dbReference type="ARBA" id="ARBA00023015"/>
    </source>
</evidence>
<proteinExistence type="predicted"/>
<dbReference type="PROSITE" id="PS50048">
    <property type="entry name" value="ZN2_CY6_FUNGAL_2"/>
    <property type="match status" value="1"/>
</dbReference>
<keyword evidence="3" id="KW-0238">DNA-binding</keyword>
<dbReference type="CDD" id="cd00067">
    <property type="entry name" value="GAL4"/>
    <property type="match status" value="1"/>
</dbReference>
<dbReference type="InterPro" id="IPR001138">
    <property type="entry name" value="Zn2Cys6_DnaBD"/>
</dbReference>
<dbReference type="SUPFAM" id="SSF57701">
    <property type="entry name" value="Zn2/Cys6 DNA-binding domain"/>
    <property type="match status" value="1"/>
</dbReference>
<dbReference type="GO" id="GO:0045122">
    <property type="term" value="P:aflatoxin biosynthetic process"/>
    <property type="evidence" value="ECO:0007669"/>
    <property type="project" value="InterPro"/>
</dbReference>
<dbReference type="InParanoid" id="A0A0C3DXP2"/>
<evidence type="ECO:0000313" key="8">
    <source>
        <dbReference type="EMBL" id="KIN06883.1"/>
    </source>
</evidence>
<dbReference type="InterPro" id="IPR036864">
    <property type="entry name" value="Zn2-C6_fun-type_DNA-bd_sf"/>
</dbReference>
<keyword evidence="4" id="KW-0804">Transcription</keyword>
<dbReference type="InterPro" id="IPR050675">
    <property type="entry name" value="OAF3"/>
</dbReference>
<reference evidence="8 9" key="1">
    <citation type="submission" date="2014-04" db="EMBL/GenBank/DDBJ databases">
        <authorList>
            <consortium name="DOE Joint Genome Institute"/>
            <person name="Kuo A."/>
            <person name="Martino E."/>
            <person name="Perotto S."/>
            <person name="Kohler A."/>
            <person name="Nagy L.G."/>
            <person name="Floudas D."/>
            <person name="Copeland A."/>
            <person name="Barry K.W."/>
            <person name="Cichocki N."/>
            <person name="Veneault-Fourrey C."/>
            <person name="LaButti K."/>
            <person name="Lindquist E.A."/>
            <person name="Lipzen A."/>
            <person name="Lundell T."/>
            <person name="Morin E."/>
            <person name="Murat C."/>
            <person name="Sun H."/>
            <person name="Tunlid A."/>
            <person name="Henrissat B."/>
            <person name="Grigoriev I.V."/>
            <person name="Hibbett D.S."/>
            <person name="Martin F."/>
            <person name="Nordberg H.P."/>
            <person name="Cantor M.N."/>
            <person name="Hua S.X."/>
        </authorList>
    </citation>
    <scope>NUCLEOTIDE SEQUENCE [LARGE SCALE GENOMIC DNA]</scope>
    <source>
        <strain evidence="8 9">Zn</strain>
    </source>
</reference>
<name>A0A0C3DXP2_OIDMZ</name>
<dbReference type="InterPro" id="IPR013700">
    <property type="entry name" value="AflR"/>
</dbReference>
<evidence type="ECO:0000256" key="1">
    <source>
        <dbReference type="ARBA" id="ARBA00022723"/>
    </source>
</evidence>